<dbReference type="HOGENOM" id="CLU_1770277_0_0_1"/>
<dbReference type="AlphaFoldDB" id="A7S6I8"/>
<evidence type="ECO:0000313" key="2">
    <source>
        <dbReference type="EMBL" id="EDO40656.1"/>
    </source>
</evidence>
<keyword evidence="3" id="KW-1185">Reference proteome</keyword>
<evidence type="ECO:0000256" key="1">
    <source>
        <dbReference type="SAM" id="MobiDB-lite"/>
    </source>
</evidence>
<dbReference type="PhylomeDB" id="A7S6I8"/>
<feature type="compositionally biased region" description="Basic and acidic residues" evidence="1">
    <location>
        <begin position="40"/>
        <end position="104"/>
    </location>
</feature>
<reference evidence="2 3" key="1">
    <citation type="journal article" date="2007" name="Science">
        <title>Sea anemone genome reveals ancestral eumetazoan gene repertoire and genomic organization.</title>
        <authorList>
            <person name="Putnam N.H."/>
            <person name="Srivastava M."/>
            <person name="Hellsten U."/>
            <person name="Dirks B."/>
            <person name="Chapman J."/>
            <person name="Salamov A."/>
            <person name="Terry A."/>
            <person name="Shapiro H."/>
            <person name="Lindquist E."/>
            <person name="Kapitonov V.V."/>
            <person name="Jurka J."/>
            <person name="Genikhovich G."/>
            <person name="Grigoriev I.V."/>
            <person name="Lucas S.M."/>
            <person name="Steele R.E."/>
            <person name="Finnerty J.R."/>
            <person name="Technau U."/>
            <person name="Martindale M.Q."/>
            <person name="Rokhsar D.S."/>
        </authorList>
    </citation>
    <scope>NUCLEOTIDE SEQUENCE [LARGE SCALE GENOMIC DNA]</scope>
    <source>
        <strain evidence="3">CH2 X CH6</strain>
    </source>
</reference>
<organism evidence="2 3">
    <name type="scientific">Nematostella vectensis</name>
    <name type="common">Starlet sea anemone</name>
    <dbReference type="NCBI Taxonomy" id="45351"/>
    <lineage>
        <taxon>Eukaryota</taxon>
        <taxon>Metazoa</taxon>
        <taxon>Cnidaria</taxon>
        <taxon>Anthozoa</taxon>
        <taxon>Hexacorallia</taxon>
        <taxon>Actiniaria</taxon>
        <taxon>Edwardsiidae</taxon>
        <taxon>Nematostella</taxon>
    </lineage>
</organism>
<name>A7S6I8_NEMVE</name>
<feature type="region of interest" description="Disordered" evidence="1">
    <location>
        <begin position="1"/>
        <end position="104"/>
    </location>
</feature>
<gene>
    <name evidence="2" type="ORF">NEMVEDRAFT_v1g207577</name>
</gene>
<dbReference type="Proteomes" id="UP000001593">
    <property type="component" value="Unassembled WGS sequence"/>
</dbReference>
<proteinExistence type="predicted"/>
<accession>A7S6I8</accession>
<sequence length="147" mass="16771">MASSSKDSASWSEDSVSSLADELKDMTMGHKVMSMNVGKNKKDDKKEEVHAKDDKKEKVHAKDNKKEKVHAEDDKKEKVHAEDDKKEKVHAEDDKKEKVHAQQRREKVFDLLNKEKPDLVFLQECSSARELEKNLPPSLNVCRGGSE</sequence>
<feature type="compositionally biased region" description="Low complexity" evidence="1">
    <location>
        <begin position="1"/>
        <end position="20"/>
    </location>
</feature>
<dbReference type="EMBL" id="DS469588">
    <property type="protein sequence ID" value="EDO40656.1"/>
    <property type="molecule type" value="Genomic_DNA"/>
</dbReference>
<evidence type="ECO:0000313" key="3">
    <source>
        <dbReference type="Proteomes" id="UP000001593"/>
    </source>
</evidence>
<dbReference type="InParanoid" id="A7S6I8"/>
<protein>
    <submittedName>
        <fullName evidence="2">Uncharacterized protein</fullName>
    </submittedName>
</protein>